<protein>
    <submittedName>
        <fullName evidence="2">Uncharacterized protein</fullName>
    </submittedName>
</protein>
<organism evidence="2 3">
    <name type="scientific">Priestia aryabhattai</name>
    <name type="common">Bacillus aryabhattai</name>
    <dbReference type="NCBI Taxonomy" id="412384"/>
    <lineage>
        <taxon>Bacteria</taxon>
        <taxon>Bacillati</taxon>
        <taxon>Bacillota</taxon>
        <taxon>Bacilli</taxon>
        <taxon>Bacillales</taxon>
        <taxon>Bacillaceae</taxon>
        <taxon>Priestia</taxon>
    </lineage>
</organism>
<name>A0AAX6NC12_PRIAR</name>
<feature type="region of interest" description="Disordered" evidence="1">
    <location>
        <begin position="29"/>
        <end position="67"/>
    </location>
</feature>
<evidence type="ECO:0000313" key="3">
    <source>
        <dbReference type="Proteomes" id="UP001269400"/>
    </source>
</evidence>
<dbReference type="EMBL" id="JAPTGD010000002">
    <property type="protein sequence ID" value="MDU9693441.1"/>
    <property type="molecule type" value="Genomic_DNA"/>
</dbReference>
<reference evidence="2" key="2">
    <citation type="submission" date="2022-12" db="EMBL/GenBank/DDBJ databases">
        <authorList>
            <person name="Dechsakulwatana C."/>
            <person name="Rungsihiranrut A."/>
            <person name="Muangchinda C."/>
            <person name="Ningthoujam R."/>
            <person name="Klankeo P."/>
            <person name="Pinyakong O."/>
        </authorList>
    </citation>
    <scope>NUCLEOTIDE SEQUENCE</scope>
    <source>
        <strain evidence="2">TL01-2</strain>
    </source>
</reference>
<dbReference type="RefSeq" id="WP_316910668.1">
    <property type="nucleotide sequence ID" value="NZ_JAPTGD010000002.1"/>
</dbReference>
<reference evidence="2" key="1">
    <citation type="journal article" date="2022" name="J Environ Chem Eng">
        <title>Biodegradation of petroleum oil using a constructed nonpathogenic and heavy metal-tolerant bacterial consortium isolated from marine sponges.</title>
        <authorList>
            <person name="Dechsakulwatana C."/>
            <person name="Rungsihiranrut A."/>
            <person name="Muangchinda C."/>
            <person name="Ningthoujam R."/>
            <person name="Klankeo P."/>
            <person name="Pinyakong O."/>
        </authorList>
    </citation>
    <scope>NUCLEOTIDE SEQUENCE</scope>
    <source>
        <strain evidence="2">TL01-2</strain>
    </source>
</reference>
<evidence type="ECO:0000313" key="2">
    <source>
        <dbReference type="EMBL" id="MDU9693441.1"/>
    </source>
</evidence>
<proteinExistence type="predicted"/>
<sequence>MEKAFELNNEEVTNTEIDTVSIDMFAGTGFFDDDKKEEGNSKSKEITQNNKKGSSKPKDKKVEPDNKKVIEQKDVKLEVTGEKAEELSEKQKAEAAVKEQRKILCSMIAEELENWPNVHFEQLDVHFEDRDVPTNGTITALVGVEEKYITMGGKYNGASLYLKLVAAKFTELTLKDVKDNFLKKVDRAVSLDFDRWERTKDKFEEVKETNQFKKEDDSSIYRFIYGELNKEDIKMAQKRFADKKQRLINDQRKAG</sequence>
<feature type="compositionally biased region" description="Basic and acidic residues" evidence="1">
    <location>
        <begin position="56"/>
        <end position="67"/>
    </location>
</feature>
<feature type="compositionally biased region" description="Basic and acidic residues" evidence="1">
    <location>
        <begin position="32"/>
        <end position="45"/>
    </location>
</feature>
<dbReference type="Proteomes" id="UP001269400">
    <property type="component" value="Unassembled WGS sequence"/>
</dbReference>
<evidence type="ECO:0000256" key="1">
    <source>
        <dbReference type="SAM" id="MobiDB-lite"/>
    </source>
</evidence>
<gene>
    <name evidence="2" type="ORF">O0Q50_19900</name>
</gene>
<dbReference type="AlphaFoldDB" id="A0AAX6NC12"/>
<comment type="caution">
    <text evidence="2">The sequence shown here is derived from an EMBL/GenBank/DDBJ whole genome shotgun (WGS) entry which is preliminary data.</text>
</comment>
<accession>A0AAX6NC12</accession>